<dbReference type="Pfam" id="PF24488">
    <property type="entry name" value="DUF7584"/>
    <property type="match status" value="1"/>
</dbReference>
<keyword evidence="1" id="KW-0812">Transmembrane</keyword>
<dbReference type="PANTHER" id="PTHR46163">
    <property type="entry name" value="TYROSINE-PROTEIN PHOSPHATASE-RELATED"/>
    <property type="match status" value="1"/>
</dbReference>
<dbReference type="InterPro" id="IPR000387">
    <property type="entry name" value="Tyr_Pase_dom"/>
</dbReference>
<proteinExistence type="predicted"/>
<dbReference type="InterPro" id="IPR000242">
    <property type="entry name" value="PTP_cat"/>
</dbReference>
<name>A0A0N4Z2G9_PARTI</name>
<dbReference type="InterPro" id="IPR029021">
    <property type="entry name" value="Prot-tyrosine_phosphatase-like"/>
</dbReference>
<dbReference type="InterPro" id="IPR056005">
    <property type="entry name" value="DUF7583"/>
</dbReference>
<dbReference type="Proteomes" id="UP000038045">
    <property type="component" value="Unplaced"/>
</dbReference>
<feature type="transmembrane region" description="Helical" evidence="1">
    <location>
        <begin position="263"/>
        <end position="288"/>
    </location>
</feature>
<dbReference type="SUPFAM" id="SSF52799">
    <property type="entry name" value="(Phosphotyrosine protein) phosphatases II"/>
    <property type="match status" value="2"/>
</dbReference>
<evidence type="ECO:0000313" key="4">
    <source>
        <dbReference type="Proteomes" id="UP000038045"/>
    </source>
</evidence>
<dbReference type="InterPro" id="IPR056006">
    <property type="entry name" value="DUF7584"/>
</dbReference>
<feature type="domain" description="Tyrosine specific protein phosphatases" evidence="3">
    <location>
        <begin position="824"/>
        <end position="897"/>
    </location>
</feature>
<dbReference type="STRING" id="131310.A0A0N4Z2G9"/>
<evidence type="ECO:0000259" key="2">
    <source>
        <dbReference type="PROSITE" id="PS50055"/>
    </source>
</evidence>
<dbReference type="PROSITE" id="PS50055">
    <property type="entry name" value="TYR_PHOSPHATASE_PTP"/>
    <property type="match status" value="2"/>
</dbReference>
<organism evidence="4 5">
    <name type="scientific">Parastrongyloides trichosuri</name>
    <name type="common">Possum-specific nematode worm</name>
    <dbReference type="NCBI Taxonomy" id="131310"/>
    <lineage>
        <taxon>Eukaryota</taxon>
        <taxon>Metazoa</taxon>
        <taxon>Ecdysozoa</taxon>
        <taxon>Nematoda</taxon>
        <taxon>Chromadorea</taxon>
        <taxon>Rhabditida</taxon>
        <taxon>Tylenchina</taxon>
        <taxon>Panagrolaimomorpha</taxon>
        <taxon>Strongyloidoidea</taxon>
        <taxon>Strongyloididae</taxon>
        <taxon>Parastrongyloides</taxon>
    </lineage>
</organism>
<dbReference type="WBParaSite" id="PTRK_0000106400.1">
    <property type="protein sequence ID" value="PTRK_0000106400.1"/>
    <property type="gene ID" value="PTRK_0000106400"/>
</dbReference>
<dbReference type="GO" id="GO:0004725">
    <property type="term" value="F:protein tyrosine phosphatase activity"/>
    <property type="evidence" value="ECO:0007669"/>
    <property type="project" value="InterPro"/>
</dbReference>
<dbReference type="Gene3D" id="3.90.190.10">
    <property type="entry name" value="Protein tyrosine phosphatase superfamily"/>
    <property type="match status" value="2"/>
</dbReference>
<feature type="domain" description="Tyrosine-protein phosphatase" evidence="2">
    <location>
        <begin position="325"/>
        <end position="579"/>
    </location>
</feature>
<evidence type="ECO:0000256" key="1">
    <source>
        <dbReference type="SAM" id="Phobius"/>
    </source>
</evidence>
<dbReference type="SMART" id="SM00404">
    <property type="entry name" value="PTPc_motif"/>
    <property type="match status" value="2"/>
</dbReference>
<dbReference type="PRINTS" id="PR00700">
    <property type="entry name" value="PRTYPHPHTASE"/>
</dbReference>
<dbReference type="Pfam" id="PF00102">
    <property type="entry name" value="Y_phosphatase"/>
    <property type="match status" value="2"/>
</dbReference>
<dbReference type="InterPro" id="IPR003595">
    <property type="entry name" value="Tyr_Pase_cat"/>
</dbReference>
<dbReference type="InterPro" id="IPR052782">
    <property type="entry name" value="Oocyte-zygote_transition_reg"/>
</dbReference>
<keyword evidence="4" id="KW-1185">Reference proteome</keyword>
<dbReference type="Pfam" id="PF24486">
    <property type="entry name" value="DUF7583"/>
    <property type="match status" value="1"/>
</dbReference>
<keyword evidence="1" id="KW-0472">Membrane</keyword>
<keyword evidence="1" id="KW-1133">Transmembrane helix</keyword>
<protein>
    <submittedName>
        <fullName evidence="5">Protein-tyrosine-phosphatase</fullName>
    </submittedName>
</protein>
<evidence type="ECO:0000313" key="5">
    <source>
        <dbReference type="WBParaSite" id="PTRK_0000106400.1"/>
    </source>
</evidence>
<dbReference type="AlphaFoldDB" id="A0A0N4Z2G9"/>
<sequence>MGFTKNWFFFFNTRISNYLDEVLLPCAIVKLCYVKPKIGIKEVNILEESRNNKTIKVIRSSSPFSRTYTIQLEAPGIPEYKDFYKEHDVIMKMVTYRENKLITSNNLIIHNKFSFFGYKIFEFSLKYCTEEGKNKITKEIIFFGPETKNSYFEEIVYSKNFFNCSLDMFNYAYLKEIKVGNKTYDAEVSLSKVNHVIKISHNHLVYKNNKNVVTHIDCIYNTPDGSIIYRKRYLKKRVLNRMTKKKRSIDKNLTKSSTNIRIFFFYLIIFILISASILSSFAFFWYVIRKKISLYIKMKRTRKLYPNIYSFWNIIINETLKEYCKNIYNAFCPIGDKSSGNTDTITLFGEEEGESITIVADDLFEHKLVKCYFDIECLVHAYYLNDASPVRRYILSEGPNNDTVQYFFKMLYMEDVGSVISITNISNGNADSQFCWPSEKVTFNGLSIELHDCYTSNSSSIAEYNYMLTLDNGVPKVVKIFQEKNWKEYDIPTSTKNIIKLYKSASLNGKNKPFLIHSSHGTTPGVFIFTYFACLIENMLNDWTLDNPTEILKNIKKECIGGNISDREYAFIIASLIDYFCEEKILVIRKNEYNNFYKDFDEYMIEWKINKDDNNKEVCHLLTFMLVINKYKLMDLCQQMLRTQLLTKNVLKDRCKLFFKILEEKKQKKIRYGKVFCLDHSAVLIRNKPITDIGSFIHANKIIYSIKDDKKRKLILCQAPLEETIDDMYDMLYRYNVGIIIVLLTPKEMNGSKPRWVPYFPIHQNQMITNTYIINRKGRKDSDKNNILEIDLNINPVNNQNESTSLRIYHYGKWYEKCKAPKIDDVLELVRRIMNDTNNNRYIVIHCNDGVGRAGTFALIIHMIDLINKKGMFSPMKSLNFLRKYRHGCVKMEEQIIFAILVIVEYFKDKLMACNSKIVSNFENMIFK</sequence>
<accession>A0A0N4Z2G9</accession>
<dbReference type="PROSITE" id="PS50056">
    <property type="entry name" value="TYR_PHOSPHATASE_2"/>
    <property type="match status" value="1"/>
</dbReference>
<reference evidence="5" key="1">
    <citation type="submission" date="2017-02" db="UniProtKB">
        <authorList>
            <consortium name="WormBaseParasite"/>
        </authorList>
    </citation>
    <scope>IDENTIFICATION</scope>
</reference>
<dbReference type="SMART" id="SM00194">
    <property type="entry name" value="PTPc"/>
    <property type="match status" value="1"/>
</dbReference>
<feature type="domain" description="Tyrosine-protein phosphatase" evidence="2">
    <location>
        <begin position="664"/>
        <end position="906"/>
    </location>
</feature>
<evidence type="ECO:0000259" key="3">
    <source>
        <dbReference type="PROSITE" id="PS50056"/>
    </source>
</evidence>
<dbReference type="CDD" id="cd00047">
    <property type="entry name" value="PTPc"/>
    <property type="match status" value="1"/>
</dbReference>